<dbReference type="eggNOG" id="COG0582">
    <property type="taxonomic scope" value="Bacteria"/>
</dbReference>
<proteinExistence type="inferred from homology"/>
<reference evidence="5 6" key="1">
    <citation type="submission" date="2013-09" db="EMBL/GenBank/DDBJ databases">
        <title>Whole genome shotgun sequence of Vibrio ezurae NBRC 102218.</title>
        <authorList>
            <person name="Yoshida I."/>
            <person name="Hosoyama A."/>
            <person name="Numata M."/>
            <person name="Hashimoto M."/>
            <person name="Hosoyama Y."/>
            <person name="Tsuchikane K."/>
            <person name="Noguchi M."/>
            <person name="Hirakata S."/>
            <person name="Ichikawa N."/>
            <person name="Ohji S."/>
            <person name="Yamazoe A."/>
            <person name="Fujita N."/>
        </authorList>
    </citation>
    <scope>NUCLEOTIDE SEQUENCE [LARGE SCALE GENOMIC DNA]</scope>
    <source>
        <strain evidence="5 6">NBRC 102218</strain>
    </source>
</reference>
<sequence length="161" mass="18206">MQISRPDPLVTTTPLPQATIPWFEELNIRACGSDYLFPSRRASKRRAYISDDTLNHALAKLFGQKVDSNKQPYDNPLGKAGVTHFTIHDLRRTCRSLLAAVGTPGHIAERCLNHKLKGVEGIYNRHDYLDRRRKALNKLSEKLAPIVNGDNKIIPPSKRIK</sequence>
<dbReference type="GO" id="GO:0006310">
    <property type="term" value="P:DNA recombination"/>
    <property type="evidence" value="ECO:0007669"/>
    <property type="project" value="UniProtKB-KW"/>
</dbReference>
<dbReference type="PANTHER" id="PTHR30629:SF2">
    <property type="entry name" value="PROPHAGE INTEGRASE INTS-RELATED"/>
    <property type="match status" value="1"/>
</dbReference>
<dbReference type="InterPro" id="IPR011010">
    <property type="entry name" value="DNA_brk_join_enz"/>
</dbReference>
<dbReference type="EMBL" id="BATM01000045">
    <property type="protein sequence ID" value="GAD80944.1"/>
    <property type="molecule type" value="Genomic_DNA"/>
</dbReference>
<dbReference type="Proteomes" id="UP000016562">
    <property type="component" value="Unassembled WGS sequence"/>
</dbReference>
<accession>U3CIF4</accession>
<keyword evidence="6" id="KW-1185">Reference proteome</keyword>
<dbReference type="InterPro" id="IPR013762">
    <property type="entry name" value="Integrase-like_cat_sf"/>
</dbReference>
<feature type="domain" description="Tyr recombinase" evidence="4">
    <location>
        <begin position="12"/>
        <end position="127"/>
    </location>
</feature>
<protein>
    <recommendedName>
        <fullName evidence="4">Tyr recombinase domain-containing protein</fullName>
    </recommendedName>
</protein>
<dbReference type="PANTHER" id="PTHR30629">
    <property type="entry name" value="PROPHAGE INTEGRASE"/>
    <property type="match status" value="1"/>
</dbReference>
<keyword evidence="3" id="KW-0233">DNA recombination</keyword>
<dbReference type="Pfam" id="PF00589">
    <property type="entry name" value="Phage_integrase"/>
    <property type="match status" value="1"/>
</dbReference>
<dbReference type="GO" id="GO:0015074">
    <property type="term" value="P:DNA integration"/>
    <property type="evidence" value="ECO:0007669"/>
    <property type="project" value="UniProtKB-KW"/>
</dbReference>
<dbReference type="InterPro" id="IPR002104">
    <property type="entry name" value="Integrase_catalytic"/>
</dbReference>
<dbReference type="Gene3D" id="1.10.443.10">
    <property type="entry name" value="Intergrase catalytic core"/>
    <property type="match status" value="1"/>
</dbReference>
<dbReference type="SUPFAM" id="SSF56349">
    <property type="entry name" value="DNA breaking-rejoining enzymes"/>
    <property type="match status" value="1"/>
</dbReference>
<evidence type="ECO:0000259" key="4">
    <source>
        <dbReference type="Pfam" id="PF00589"/>
    </source>
</evidence>
<keyword evidence="2" id="KW-0229">DNA integration</keyword>
<organism evidence="5 6">
    <name type="scientific">Vibrio ezurae NBRC 102218</name>
    <dbReference type="NCBI Taxonomy" id="1219080"/>
    <lineage>
        <taxon>Bacteria</taxon>
        <taxon>Pseudomonadati</taxon>
        <taxon>Pseudomonadota</taxon>
        <taxon>Gammaproteobacteria</taxon>
        <taxon>Vibrionales</taxon>
        <taxon>Vibrionaceae</taxon>
        <taxon>Vibrio</taxon>
    </lineage>
</organism>
<comment type="similarity">
    <text evidence="1">Belongs to the 'phage' integrase family.</text>
</comment>
<dbReference type="STRING" id="1219080.VEZ01S_45_00800"/>
<evidence type="ECO:0000313" key="5">
    <source>
        <dbReference type="EMBL" id="GAD80944.1"/>
    </source>
</evidence>
<dbReference type="InterPro" id="IPR050808">
    <property type="entry name" value="Phage_Integrase"/>
</dbReference>
<dbReference type="AlphaFoldDB" id="U3CIF4"/>
<dbReference type="GO" id="GO:0003677">
    <property type="term" value="F:DNA binding"/>
    <property type="evidence" value="ECO:0007669"/>
    <property type="project" value="InterPro"/>
</dbReference>
<name>U3CIF4_9VIBR</name>
<evidence type="ECO:0000256" key="3">
    <source>
        <dbReference type="ARBA" id="ARBA00023172"/>
    </source>
</evidence>
<evidence type="ECO:0000313" key="6">
    <source>
        <dbReference type="Proteomes" id="UP000016562"/>
    </source>
</evidence>
<comment type="caution">
    <text evidence="5">The sequence shown here is derived from an EMBL/GenBank/DDBJ whole genome shotgun (WGS) entry which is preliminary data.</text>
</comment>
<evidence type="ECO:0000256" key="2">
    <source>
        <dbReference type="ARBA" id="ARBA00022908"/>
    </source>
</evidence>
<gene>
    <name evidence="5" type="ORF">VEZ01S_45_00800</name>
</gene>
<dbReference type="OrthoDB" id="9795573at2"/>
<evidence type="ECO:0000256" key="1">
    <source>
        <dbReference type="ARBA" id="ARBA00008857"/>
    </source>
</evidence>